<name>A0A285V1X5_9HYPH</name>
<sequence length="106" mass="11860">MFKANADGPVSDNKLILRPLIGLMSDQPPEEIERHVVREIEKHRRLRNDAVMLEAKVDAAADSDTVREASEDYIQAMIAVHAQQTVVSTLLDILGYIPDMPRSKGH</sequence>
<gene>
    <name evidence="1" type="ORF">SAMN05892877_13619</name>
</gene>
<dbReference type="Proteomes" id="UP000219167">
    <property type="component" value="Unassembled WGS sequence"/>
</dbReference>
<organism evidence="1 2">
    <name type="scientific">Rhizobium subbaraonis</name>
    <dbReference type="NCBI Taxonomy" id="908946"/>
    <lineage>
        <taxon>Bacteria</taxon>
        <taxon>Pseudomonadati</taxon>
        <taxon>Pseudomonadota</taxon>
        <taxon>Alphaproteobacteria</taxon>
        <taxon>Hyphomicrobiales</taxon>
        <taxon>Rhizobiaceae</taxon>
        <taxon>Rhizobium/Agrobacterium group</taxon>
        <taxon>Rhizobium</taxon>
    </lineage>
</organism>
<dbReference type="Pfam" id="PF09228">
    <property type="entry name" value="Prok-TraM"/>
    <property type="match status" value="1"/>
</dbReference>
<protein>
    <submittedName>
        <fullName evidence="1">Transcriptional repressor TraM</fullName>
    </submittedName>
</protein>
<dbReference type="RefSeq" id="WP_097143202.1">
    <property type="nucleotide sequence ID" value="NZ_OBQD01000036.1"/>
</dbReference>
<dbReference type="GO" id="GO:0045892">
    <property type="term" value="P:negative regulation of DNA-templated transcription"/>
    <property type="evidence" value="ECO:0007669"/>
    <property type="project" value="InterPro"/>
</dbReference>
<accession>A0A285V1X5</accession>
<dbReference type="InterPro" id="IPR015309">
    <property type="entry name" value="Tscrpt_rep_TraM"/>
</dbReference>
<keyword evidence="2" id="KW-1185">Reference proteome</keyword>
<evidence type="ECO:0000313" key="2">
    <source>
        <dbReference type="Proteomes" id="UP000219167"/>
    </source>
</evidence>
<dbReference type="OrthoDB" id="8246915at2"/>
<dbReference type="InterPro" id="IPR036336">
    <property type="entry name" value="Tscrpt_rep_TraM_sf"/>
</dbReference>
<proteinExistence type="predicted"/>
<dbReference type="SUPFAM" id="SSF109631">
    <property type="entry name" value="Transcriptional repressor TraM"/>
    <property type="match status" value="1"/>
</dbReference>
<dbReference type="EMBL" id="OBQD01000036">
    <property type="protein sequence ID" value="SOC48043.1"/>
    <property type="molecule type" value="Genomic_DNA"/>
</dbReference>
<reference evidence="1 2" key="1">
    <citation type="submission" date="2017-08" db="EMBL/GenBank/DDBJ databases">
        <authorList>
            <person name="de Groot N.N."/>
        </authorList>
    </citation>
    <scope>NUCLEOTIDE SEQUENCE [LARGE SCALE GENOMIC DNA]</scope>
    <source>
        <strain evidence="1 2">JC85</strain>
    </source>
</reference>
<dbReference type="Gene3D" id="1.10.287.160">
    <property type="entry name" value="HR1 repeat"/>
    <property type="match status" value="1"/>
</dbReference>
<dbReference type="AlphaFoldDB" id="A0A285V1X5"/>
<evidence type="ECO:0000313" key="1">
    <source>
        <dbReference type="EMBL" id="SOC48043.1"/>
    </source>
</evidence>